<evidence type="ECO:0000313" key="2">
    <source>
        <dbReference type="Proteomes" id="UP000789570"/>
    </source>
</evidence>
<keyword evidence="2" id="KW-1185">Reference proteome</keyword>
<evidence type="ECO:0000313" key="1">
    <source>
        <dbReference type="EMBL" id="CAG8477966.1"/>
    </source>
</evidence>
<dbReference type="EMBL" id="CAJVPQ010000397">
    <property type="protein sequence ID" value="CAG8477966.1"/>
    <property type="molecule type" value="Genomic_DNA"/>
</dbReference>
<sequence length="554" mass="63682">MAAYLTSDCLTNILSYFDSDPHSLHSFLLVNRYWCINTVPILWRRTFYLTAHGSFSSKSRCRLISTYLSCLASNKQNSPNLDSSITITSHASSSDMTRNKQNHFSFAQQKSLTFDYVSFLRGFDYFQVYYAIGNWYANQSSEKKQSIDFIKIFGMDDDECRKFMITKELIKCILNKSPIIDYLALDSETTIPSEFTSIGKFPGATICLSYIRTFICRGSSKKLDLYIVLSKICRNVENMTICGIGEDDSNAEGLSNLIRKQHHLRKFVLWDGTNEQMSKVIKALSDNREKMKYLEFRFCNFENCRPLESLAAACTELTTLKFIQCGEISSNITLSFSRSLFPDLHDLDLQGTHFPADTLETIFHHANINLISINIEADSNQHFRIIEKLATNCPNITKLHARLSKNGMGQLNSLFRSCKRLETIILQGHLPNRIFIFAQDANDDLLINLREVIPASLKKFVVKTDCAFTSSAVDTFLRECKADLNRLEFISYGSVWQHLNVIKRYARKHRLEIKQQIAVKTLYGFNIYTLLYPNEKKKEMSSISRSNHDSYNIQ</sequence>
<dbReference type="SUPFAM" id="SSF52047">
    <property type="entry name" value="RNI-like"/>
    <property type="match status" value="1"/>
</dbReference>
<dbReference type="AlphaFoldDB" id="A0A9N8Z743"/>
<comment type="caution">
    <text evidence="1">The sequence shown here is derived from an EMBL/GenBank/DDBJ whole genome shotgun (WGS) entry which is preliminary data.</text>
</comment>
<reference evidence="1" key="1">
    <citation type="submission" date="2021-06" db="EMBL/GenBank/DDBJ databases">
        <authorList>
            <person name="Kallberg Y."/>
            <person name="Tangrot J."/>
            <person name="Rosling A."/>
        </authorList>
    </citation>
    <scope>NUCLEOTIDE SEQUENCE</scope>
    <source>
        <strain evidence="1">UK204</strain>
    </source>
</reference>
<gene>
    <name evidence="1" type="ORF">FCALED_LOCUS2559</name>
</gene>
<dbReference type="Gene3D" id="3.80.10.10">
    <property type="entry name" value="Ribonuclease Inhibitor"/>
    <property type="match status" value="1"/>
</dbReference>
<dbReference type="OrthoDB" id="2309623at2759"/>
<organism evidence="1 2">
    <name type="scientific">Funneliformis caledonium</name>
    <dbReference type="NCBI Taxonomy" id="1117310"/>
    <lineage>
        <taxon>Eukaryota</taxon>
        <taxon>Fungi</taxon>
        <taxon>Fungi incertae sedis</taxon>
        <taxon>Mucoromycota</taxon>
        <taxon>Glomeromycotina</taxon>
        <taxon>Glomeromycetes</taxon>
        <taxon>Glomerales</taxon>
        <taxon>Glomeraceae</taxon>
        <taxon>Funneliformis</taxon>
    </lineage>
</organism>
<accession>A0A9N8Z743</accession>
<proteinExistence type="predicted"/>
<name>A0A9N8Z743_9GLOM</name>
<protein>
    <submittedName>
        <fullName evidence="1">2876_t:CDS:1</fullName>
    </submittedName>
</protein>
<dbReference type="Proteomes" id="UP000789570">
    <property type="component" value="Unassembled WGS sequence"/>
</dbReference>
<dbReference type="InterPro" id="IPR032675">
    <property type="entry name" value="LRR_dom_sf"/>
</dbReference>